<name>A0A565CMW7_9BRAS</name>
<comment type="caution">
    <text evidence="1">The sequence shown here is derived from an EMBL/GenBank/DDBJ whole genome shotgun (WGS) entry which is preliminary data.</text>
</comment>
<reference evidence="1" key="1">
    <citation type="submission" date="2019-07" db="EMBL/GenBank/DDBJ databases">
        <authorList>
            <person name="Dittberner H."/>
        </authorList>
    </citation>
    <scope>NUCLEOTIDE SEQUENCE [LARGE SCALE GENOMIC DNA]</scope>
</reference>
<evidence type="ECO:0000313" key="2">
    <source>
        <dbReference type="Proteomes" id="UP000489600"/>
    </source>
</evidence>
<gene>
    <name evidence="1" type="ORF">ANE_LOCUS25348</name>
</gene>
<organism evidence="1 2">
    <name type="scientific">Arabis nemorensis</name>
    <dbReference type="NCBI Taxonomy" id="586526"/>
    <lineage>
        <taxon>Eukaryota</taxon>
        <taxon>Viridiplantae</taxon>
        <taxon>Streptophyta</taxon>
        <taxon>Embryophyta</taxon>
        <taxon>Tracheophyta</taxon>
        <taxon>Spermatophyta</taxon>
        <taxon>Magnoliopsida</taxon>
        <taxon>eudicotyledons</taxon>
        <taxon>Gunneridae</taxon>
        <taxon>Pentapetalae</taxon>
        <taxon>rosids</taxon>
        <taxon>malvids</taxon>
        <taxon>Brassicales</taxon>
        <taxon>Brassicaceae</taxon>
        <taxon>Arabideae</taxon>
        <taxon>Arabis</taxon>
    </lineage>
</organism>
<proteinExistence type="predicted"/>
<dbReference type="Proteomes" id="UP000489600">
    <property type="component" value="Unassembled WGS sequence"/>
</dbReference>
<dbReference type="AlphaFoldDB" id="A0A565CMW7"/>
<sequence>MLEEIHDDLLTHIIRRVGLSDFRDLRGVIGANKRCKSVALSSAMLKETDLFEVLWLGHHIDQNSPYHLFLARCIHARNQTAVLMEGLRLGFMEEKLDEAIRRVETCNGTSVYMVYVLGMLQICGDDHDIGCTTLAQLKWWEDIP</sequence>
<evidence type="ECO:0000313" key="1">
    <source>
        <dbReference type="EMBL" id="VVB14904.1"/>
    </source>
</evidence>
<keyword evidence="2" id="KW-1185">Reference proteome</keyword>
<accession>A0A565CMW7</accession>
<dbReference type="EMBL" id="CABITT030000008">
    <property type="protein sequence ID" value="VVB14904.1"/>
    <property type="molecule type" value="Genomic_DNA"/>
</dbReference>
<evidence type="ECO:0008006" key="3">
    <source>
        <dbReference type="Google" id="ProtNLM"/>
    </source>
</evidence>
<protein>
    <recommendedName>
        <fullName evidence="3">F-box domain-containing protein</fullName>
    </recommendedName>
</protein>